<evidence type="ECO:0000256" key="3">
    <source>
        <dbReference type="SAM" id="MobiDB-lite"/>
    </source>
</evidence>
<dbReference type="SUPFAM" id="SSF47807">
    <property type="entry name" value="5' to 3' exonuclease, C-terminal subdomain"/>
    <property type="match status" value="1"/>
</dbReference>
<dbReference type="InterPro" id="IPR036279">
    <property type="entry name" value="5-3_exonuclease_C_sf"/>
</dbReference>
<evidence type="ECO:0000313" key="6">
    <source>
        <dbReference type="Proteomes" id="UP000281553"/>
    </source>
</evidence>
<dbReference type="InterPro" id="IPR029060">
    <property type="entry name" value="PIN-like_dom_sf"/>
</dbReference>
<dbReference type="Pfam" id="PF00867">
    <property type="entry name" value="XPG_I"/>
    <property type="match status" value="1"/>
</dbReference>
<reference evidence="5 6" key="1">
    <citation type="submission" date="2018-11" db="EMBL/GenBank/DDBJ databases">
        <authorList>
            <consortium name="Pathogen Informatics"/>
        </authorList>
    </citation>
    <scope>NUCLEOTIDE SEQUENCE [LARGE SCALE GENOMIC DNA]</scope>
</reference>
<dbReference type="InterPro" id="IPR008918">
    <property type="entry name" value="HhH2"/>
</dbReference>
<dbReference type="PANTHER" id="PTHR16171">
    <property type="entry name" value="DNA REPAIR PROTEIN COMPLEMENTING XP-G CELLS-RELATED"/>
    <property type="match status" value="1"/>
</dbReference>
<dbReference type="InterPro" id="IPR006086">
    <property type="entry name" value="XPG-I_dom"/>
</dbReference>
<dbReference type="Gene3D" id="3.40.50.1010">
    <property type="entry name" value="5'-nuclease"/>
    <property type="match status" value="1"/>
</dbReference>
<proteinExistence type="predicted"/>
<dbReference type="GO" id="GO:0005634">
    <property type="term" value="C:nucleus"/>
    <property type="evidence" value="ECO:0007669"/>
    <property type="project" value="UniProtKB-SubCell"/>
</dbReference>
<comment type="subcellular location">
    <subcellularLocation>
        <location evidence="1">Nucleus</location>
    </subcellularLocation>
</comment>
<evidence type="ECO:0000256" key="1">
    <source>
        <dbReference type="ARBA" id="ARBA00004123"/>
    </source>
</evidence>
<feature type="region of interest" description="Disordered" evidence="3">
    <location>
        <begin position="1"/>
        <end position="91"/>
    </location>
</feature>
<dbReference type="Gene3D" id="1.10.150.20">
    <property type="entry name" value="5' to 3' exonuclease, C-terminal subdomain"/>
    <property type="match status" value="1"/>
</dbReference>
<dbReference type="Proteomes" id="UP000281553">
    <property type="component" value="Unassembled WGS sequence"/>
</dbReference>
<evidence type="ECO:0000313" key="5">
    <source>
        <dbReference type="EMBL" id="VDN12737.1"/>
    </source>
</evidence>
<dbReference type="SMART" id="SM00484">
    <property type="entry name" value="XPGI"/>
    <property type="match status" value="1"/>
</dbReference>
<keyword evidence="6" id="KW-1185">Reference proteome</keyword>
<accession>A0A3P7LM34</accession>
<feature type="compositionally biased region" description="Low complexity" evidence="3">
    <location>
        <begin position="55"/>
        <end position="65"/>
    </location>
</feature>
<evidence type="ECO:0000256" key="2">
    <source>
        <dbReference type="ARBA" id="ARBA00023242"/>
    </source>
</evidence>
<dbReference type="GO" id="GO:0004520">
    <property type="term" value="F:DNA endonuclease activity"/>
    <property type="evidence" value="ECO:0007669"/>
    <property type="project" value="TreeGrafter"/>
</dbReference>
<keyword evidence="2" id="KW-0539">Nucleus</keyword>
<dbReference type="SUPFAM" id="SSF88723">
    <property type="entry name" value="PIN domain-like"/>
    <property type="match status" value="1"/>
</dbReference>
<feature type="compositionally biased region" description="Acidic residues" evidence="3">
    <location>
        <begin position="44"/>
        <end position="54"/>
    </location>
</feature>
<name>A0A3P7LM34_DIBLA</name>
<dbReference type="GO" id="GO:0003697">
    <property type="term" value="F:single-stranded DNA binding"/>
    <property type="evidence" value="ECO:0007669"/>
    <property type="project" value="TreeGrafter"/>
</dbReference>
<sequence length="339" mass="37213">MVEADSSAEPLCQNPQDSSIPVGDMSPANPTENDHMTSKPETSSSEDEFIDVEEVVTSPSVPTVSLDSTQEGLSSRVLPDAEVDDDDDSPHEVAAAVQGEVSMEPSKPTDAPGTSYWETLVGSGEEDDFEFDDEFLRAQADRMERLAQQTSTDVIAEAQRLLFLFGLPFIVSPEEAEAQCCWLQQLGLVDVVASDDSDVWLFGARLVLRHLFTAPKDSFTAAYSAEDIHRRLGLDQAQFLRIALLCGSDYITGVPKIGPVKAMEILSEFAGRPSELPPDCPEELAVKRTVSSVIEPLEKFRHKYRRGSHAGMVSVVPQGFVSWGLYCRGWRVLLKGLPY</sequence>
<dbReference type="InterPro" id="IPR006084">
    <property type="entry name" value="XPG/Rad2"/>
</dbReference>
<feature type="domain" description="XPG-I" evidence="4">
    <location>
        <begin position="163"/>
        <end position="234"/>
    </location>
</feature>
<dbReference type="CDD" id="cd09868">
    <property type="entry name" value="PIN_XPG_RAD2"/>
    <property type="match status" value="1"/>
</dbReference>
<dbReference type="PANTHER" id="PTHR16171:SF7">
    <property type="entry name" value="DNA REPAIR PROTEIN RAD2"/>
    <property type="match status" value="1"/>
</dbReference>
<organism evidence="5 6">
    <name type="scientific">Dibothriocephalus latus</name>
    <name type="common">Fish tapeworm</name>
    <name type="synonym">Diphyllobothrium latum</name>
    <dbReference type="NCBI Taxonomy" id="60516"/>
    <lineage>
        <taxon>Eukaryota</taxon>
        <taxon>Metazoa</taxon>
        <taxon>Spiralia</taxon>
        <taxon>Lophotrochozoa</taxon>
        <taxon>Platyhelminthes</taxon>
        <taxon>Cestoda</taxon>
        <taxon>Eucestoda</taxon>
        <taxon>Diphyllobothriidea</taxon>
        <taxon>Diphyllobothriidae</taxon>
        <taxon>Dibothriocephalus</taxon>
    </lineage>
</organism>
<dbReference type="EMBL" id="UYRU01054619">
    <property type="protein sequence ID" value="VDN12737.1"/>
    <property type="molecule type" value="Genomic_DNA"/>
</dbReference>
<protein>
    <recommendedName>
        <fullName evidence="4">XPG-I domain-containing protein</fullName>
    </recommendedName>
</protein>
<evidence type="ECO:0000259" key="4">
    <source>
        <dbReference type="SMART" id="SM00484"/>
    </source>
</evidence>
<dbReference type="AlphaFoldDB" id="A0A3P7LM34"/>
<dbReference type="OrthoDB" id="2959108at2759"/>
<dbReference type="SMART" id="SM00279">
    <property type="entry name" value="HhH2"/>
    <property type="match status" value="1"/>
</dbReference>
<dbReference type="PRINTS" id="PR00853">
    <property type="entry name" value="XPGRADSUPER"/>
</dbReference>
<gene>
    <name evidence="5" type="ORF">DILT_LOCUS8568</name>
</gene>